<dbReference type="Proteomes" id="UP001056120">
    <property type="component" value="Linkage Group LG16"/>
</dbReference>
<name>A0ACB9FVG2_9ASTR</name>
<dbReference type="EMBL" id="CM042033">
    <property type="protein sequence ID" value="KAI3774783.1"/>
    <property type="molecule type" value="Genomic_DNA"/>
</dbReference>
<evidence type="ECO:0000313" key="1">
    <source>
        <dbReference type="EMBL" id="KAI3774783.1"/>
    </source>
</evidence>
<reference evidence="2" key="1">
    <citation type="journal article" date="2022" name="Mol. Ecol. Resour.">
        <title>The genomes of chicory, endive, great burdock and yacon provide insights into Asteraceae palaeo-polyploidization history and plant inulin production.</title>
        <authorList>
            <person name="Fan W."/>
            <person name="Wang S."/>
            <person name="Wang H."/>
            <person name="Wang A."/>
            <person name="Jiang F."/>
            <person name="Liu H."/>
            <person name="Zhao H."/>
            <person name="Xu D."/>
            <person name="Zhang Y."/>
        </authorList>
    </citation>
    <scope>NUCLEOTIDE SEQUENCE [LARGE SCALE GENOMIC DNA]</scope>
    <source>
        <strain evidence="2">cv. Yunnan</strain>
    </source>
</reference>
<keyword evidence="2" id="KW-1185">Reference proteome</keyword>
<accession>A0ACB9FVG2</accession>
<gene>
    <name evidence="1" type="ORF">L1987_49345</name>
</gene>
<evidence type="ECO:0000313" key="2">
    <source>
        <dbReference type="Proteomes" id="UP001056120"/>
    </source>
</evidence>
<comment type="caution">
    <text evidence="1">The sequence shown here is derived from an EMBL/GenBank/DDBJ whole genome shotgun (WGS) entry which is preliminary data.</text>
</comment>
<proteinExistence type="predicted"/>
<sequence length="878" mass="97060">MISNLAVLLLFFLLFLTFQQHQQSIRLKSRAERAALIELRSSLGLRTKYWPIKSDPCVTWIGVVCENGTVIEINISGLKRTRIGNQNPSFSVDSLANFTRLVSFNASGFSLHGSMPNWLGIQLKSLRFLDLRFCEISGAIPISVGNLSSLSELYLSDNSFTGTVPYSLGLLSRLSVLELSRNSLTGLIPSSFGSLGSISLLGLSLNQLSGAIPEEFGGLLNLQYLNLSSNNLSSLIPTQLGNLASLVVLDLSSNNFTGNLPEALLSLPGLRFLDASDNSFMGSLPNNSLNHNATMAAFNLSHNMFYGVITSILRRASSVDLSYNYFQGKMPDYARDVAFFDKNCLRGLSSQRNVKECAVFYSMRGLPFDNFGLPNGTLPLALHDHKNNQRVPILAAFSGGLGLILLFVILVVSLIICSWKRRKITQKLSGSGPVSIERAFGEVFAYEKIVAATDGFNDENLMKNGYSCDVFKGVLENGIHIIIKRFDVHSRNNSYKVELDFFSKISHPRLVPLLGHCLENDTYKFLIYKSMPKGDLSSSLYRKSDPDERSKSLDWITRLKIAFGTAEGLTYLHHECFPPLVHRDVQASSILLDDKYEVRLGSLSKVCTQEGNIHSNRIASFLRLLLTSQQRASVTAMCAYDVYCFGKVLLELVTGETGISGSSEPATKDLLEGILPYISIYDKELVTNIIDQSLILDEDLLEEVWAVAVIAKSCLNQKPCRRQLIRSILKALENPLRVVRVETASPAKLRVRDAEHLWYMSLAFRFLLQGFKLGFTQHRLKETMASANRSAIVFGARTIAAGSNLISRTLTPKSVHVPPFHPSTRSVPRAASRIVAALGTVESMVPLHSAIASARLRSSIGVESTCWSWLSQDFGLPR</sequence>
<organism evidence="1 2">
    <name type="scientific">Smallanthus sonchifolius</name>
    <dbReference type="NCBI Taxonomy" id="185202"/>
    <lineage>
        <taxon>Eukaryota</taxon>
        <taxon>Viridiplantae</taxon>
        <taxon>Streptophyta</taxon>
        <taxon>Embryophyta</taxon>
        <taxon>Tracheophyta</taxon>
        <taxon>Spermatophyta</taxon>
        <taxon>Magnoliopsida</taxon>
        <taxon>eudicotyledons</taxon>
        <taxon>Gunneridae</taxon>
        <taxon>Pentapetalae</taxon>
        <taxon>asterids</taxon>
        <taxon>campanulids</taxon>
        <taxon>Asterales</taxon>
        <taxon>Asteraceae</taxon>
        <taxon>Asteroideae</taxon>
        <taxon>Heliantheae alliance</taxon>
        <taxon>Millerieae</taxon>
        <taxon>Smallanthus</taxon>
    </lineage>
</organism>
<protein>
    <submittedName>
        <fullName evidence="1">Uncharacterized protein</fullName>
    </submittedName>
</protein>
<reference evidence="1 2" key="2">
    <citation type="journal article" date="2022" name="Mol. Ecol. Resour.">
        <title>The genomes of chicory, endive, great burdock and yacon provide insights into Asteraceae paleo-polyploidization history and plant inulin production.</title>
        <authorList>
            <person name="Fan W."/>
            <person name="Wang S."/>
            <person name="Wang H."/>
            <person name="Wang A."/>
            <person name="Jiang F."/>
            <person name="Liu H."/>
            <person name="Zhao H."/>
            <person name="Xu D."/>
            <person name="Zhang Y."/>
        </authorList>
    </citation>
    <scope>NUCLEOTIDE SEQUENCE [LARGE SCALE GENOMIC DNA]</scope>
    <source>
        <strain evidence="2">cv. Yunnan</strain>
        <tissue evidence="1">Leaves</tissue>
    </source>
</reference>